<evidence type="ECO:0000256" key="9">
    <source>
        <dbReference type="SAM" id="MobiDB-lite"/>
    </source>
</evidence>
<evidence type="ECO:0000256" key="8">
    <source>
        <dbReference type="SAM" id="Coils"/>
    </source>
</evidence>
<dbReference type="HOGENOM" id="CLU_025093_0_0_1"/>
<dbReference type="GeneID" id="7051607"/>
<feature type="compositionally biased region" description="Basic and acidic residues" evidence="9">
    <location>
        <begin position="157"/>
        <end position="174"/>
    </location>
</feature>
<dbReference type="eggNOG" id="KOG3869">
    <property type="taxonomic scope" value="Eukaryota"/>
</dbReference>
<dbReference type="OMA" id="DRVHKSH"/>
<dbReference type="Pfam" id="PF10197">
    <property type="entry name" value="Cir_N"/>
    <property type="match status" value="1"/>
</dbReference>
<accession>B6K5L7</accession>
<evidence type="ECO:0000313" key="11">
    <source>
        <dbReference type="EMBL" id="EEB08821.1"/>
    </source>
</evidence>
<dbReference type="PANTHER" id="PTHR16196">
    <property type="entry name" value="CELL CYCLE CONTROL PROTEIN CWF25"/>
    <property type="match status" value="1"/>
</dbReference>
<keyword evidence="3" id="KW-0507">mRNA processing</keyword>
<protein>
    <submittedName>
        <fullName evidence="11">Complexed with Cdc5 protein Cwf25</fullName>
    </submittedName>
</protein>
<evidence type="ECO:0000256" key="5">
    <source>
        <dbReference type="ARBA" id="ARBA00023054"/>
    </source>
</evidence>
<feature type="compositionally biased region" description="Basic and acidic residues" evidence="9">
    <location>
        <begin position="224"/>
        <end position="263"/>
    </location>
</feature>
<proteinExistence type="inferred from homology"/>
<sequence length="341" mass="41328">MGGGDLNMKKSWHPLLMRNQEKVWKDEQMHKEEQKRVEQLRREIEEERQLLELQRLQEAAGGKKRRDIVEWMYAVPNADGEKKSESEMEEYLLGRKRLDDLLNEKTEKQSNDLNKTEFIAVQNANSAQDIQTKVRLDPLLAIKKKEQDQLQAALQRKLYEKAKKQRRERDEYRAHSSHRSVSHRSRSRDDEFYNEKRRSSSRSPERERRRFDDQRHGRHRSSSHRYESSRSGHRDYSHARESSRHYREDGRREQEQERERRLQEMQNNAKQLEHSRSERVRILEAQEASERLRLAEEHREASKWDNQGEFIRKMKRDVYSGDNIKLEDRVQRGRRSFLRNA</sequence>
<dbReference type="InterPro" id="IPR051376">
    <property type="entry name" value="CWC25_splicing_factor"/>
</dbReference>
<dbReference type="GO" id="GO:0005684">
    <property type="term" value="C:U2-type spliceosomal complex"/>
    <property type="evidence" value="ECO:0000318"/>
    <property type="project" value="GO_Central"/>
</dbReference>
<evidence type="ECO:0000313" key="13">
    <source>
        <dbReference type="Proteomes" id="UP000001744"/>
    </source>
</evidence>
<evidence type="ECO:0000256" key="4">
    <source>
        <dbReference type="ARBA" id="ARBA00022728"/>
    </source>
</evidence>
<comment type="subcellular location">
    <subcellularLocation>
        <location evidence="1">Nucleus</location>
    </subcellularLocation>
</comment>
<dbReference type="Proteomes" id="UP000001744">
    <property type="component" value="Unassembled WGS sequence"/>
</dbReference>
<dbReference type="AlphaFoldDB" id="B6K5L7"/>
<keyword evidence="13" id="KW-1185">Reference proteome</keyword>
<dbReference type="PANTHER" id="PTHR16196:SF0">
    <property type="entry name" value="PRE-MRNA-SPLICING FACTOR CWC25 HOMOLOG"/>
    <property type="match status" value="1"/>
</dbReference>
<keyword evidence="5 8" id="KW-0175">Coiled coil</keyword>
<dbReference type="STRING" id="402676.B6K5L7"/>
<feature type="coiled-coil region" evidence="8">
    <location>
        <begin position="23"/>
        <end position="57"/>
    </location>
</feature>
<dbReference type="SMART" id="SM01083">
    <property type="entry name" value="Cir_N"/>
    <property type="match status" value="1"/>
</dbReference>
<dbReference type="RefSeq" id="XP_002175114.1">
    <property type="nucleotide sequence ID" value="XM_002175078.2"/>
</dbReference>
<gene>
    <name evidence="12" type="primary">cwf25</name>
    <name evidence="11" type="ORF">SJAG_03993</name>
</gene>
<keyword evidence="4" id="KW-0747">Spliceosome</keyword>
<dbReference type="GO" id="GO:0000398">
    <property type="term" value="P:mRNA splicing, via spliceosome"/>
    <property type="evidence" value="ECO:0000318"/>
    <property type="project" value="GO_Central"/>
</dbReference>
<dbReference type="InterPro" id="IPR022209">
    <property type="entry name" value="CWC25"/>
</dbReference>
<organism evidence="11 13">
    <name type="scientific">Schizosaccharomyces japonicus (strain yFS275 / FY16936)</name>
    <name type="common">Fission yeast</name>
    <dbReference type="NCBI Taxonomy" id="402676"/>
    <lineage>
        <taxon>Eukaryota</taxon>
        <taxon>Fungi</taxon>
        <taxon>Dikarya</taxon>
        <taxon>Ascomycota</taxon>
        <taxon>Taphrinomycotina</taxon>
        <taxon>Schizosaccharomycetes</taxon>
        <taxon>Schizosaccharomycetales</taxon>
        <taxon>Schizosaccharomycetaceae</taxon>
        <taxon>Schizosaccharomyces</taxon>
    </lineage>
</organism>
<dbReference type="JaponicusDB" id="SJAG_03993">
    <property type="gene designation" value="cwf25"/>
</dbReference>
<evidence type="ECO:0000256" key="7">
    <source>
        <dbReference type="ARBA" id="ARBA00023242"/>
    </source>
</evidence>
<evidence type="ECO:0000259" key="10">
    <source>
        <dbReference type="SMART" id="SM01083"/>
    </source>
</evidence>
<reference evidence="11 13" key="1">
    <citation type="journal article" date="2011" name="Science">
        <title>Comparative functional genomics of the fission yeasts.</title>
        <authorList>
            <person name="Rhind N."/>
            <person name="Chen Z."/>
            <person name="Yassour M."/>
            <person name="Thompson D.A."/>
            <person name="Haas B.J."/>
            <person name="Habib N."/>
            <person name="Wapinski I."/>
            <person name="Roy S."/>
            <person name="Lin M.F."/>
            <person name="Heiman D.I."/>
            <person name="Young S.K."/>
            <person name="Furuya K."/>
            <person name="Guo Y."/>
            <person name="Pidoux A."/>
            <person name="Chen H.M."/>
            <person name="Robbertse B."/>
            <person name="Goldberg J.M."/>
            <person name="Aoki K."/>
            <person name="Bayne E.H."/>
            <person name="Berlin A.M."/>
            <person name="Desjardins C.A."/>
            <person name="Dobbs E."/>
            <person name="Dukaj L."/>
            <person name="Fan L."/>
            <person name="FitzGerald M.G."/>
            <person name="French C."/>
            <person name="Gujja S."/>
            <person name="Hansen K."/>
            <person name="Keifenheim D."/>
            <person name="Levin J.Z."/>
            <person name="Mosher R.A."/>
            <person name="Mueller C.A."/>
            <person name="Pfiffner J."/>
            <person name="Priest M."/>
            <person name="Russ C."/>
            <person name="Smialowska A."/>
            <person name="Swoboda P."/>
            <person name="Sykes S.M."/>
            <person name="Vaughn M."/>
            <person name="Vengrova S."/>
            <person name="Yoder R."/>
            <person name="Zeng Q."/>
            <person name="Allshire R."/>
            <person name="Baulcombe D."/>
            <person name="Birren B.W."/>
            <person name="Brown W."/>
            <person name="Ekwall K."/>
            <person name="Kellis M."/>
            <person name="Leatherwood J."/>
            <person name="Levin H."/>
            <person name="Margalit H."/>
            <person name="Martienssen R."/>
            <person name="Nieduszynski C.A."/>
            <person name="Spatafora J.W."/>
            <person name="Friedman N."/>
            <person name="Dalgaard J.Z."/>
            <person name="Baumann P."/>
            <person name="Niki H."/>
            <person name="Regev A."/>
            <person name="Nusbaum C."/>
        </authorList>
    </citation>
    <scope>NUCLEOTIDE SEQUENCE [LARGE SCALE GENOMIC DNA]</scope>
    <source>
        <strain evidence="13">yFS275 / FY16936</strain>
    </source>
</reference>
<feature type="domain" description="CBF1-interacting co-repressor CIR N-terminal" evidence="10">
    <location>
        <begin position="11"/>
        <end position="47"/>
    </location>
</feature>
<dbReference type="EMBL" id="KE651167">
    <property type="protein sequence ID" value="EEB08821.1"/>
    <property type="molecule type" value="Genomic_DNA"/>
</dbReference>
<evidence type="ECO:0000256" key="2">
    <source>
        <dbReference type="ARBA" id="ARBA00006695"/>
    </source>
</evidence>
<feature type="compositionally biased region" description="Basic residues" evidence="9">
    <location>
        <begin position="175"/>
        <end position="186"/>
    </location>
</feature>
<dbReference type="Pfam" id="PF12542">
    <property type="entry name" value="CWC25"/>
    <property type="match status" value="1"/>
</dbReference>
<feature type="compositionally biased region" description="Basic and acidic residues" evidence="9">
    <location>
        <begin position="187"/>
        <end position="215"/>
    </location>
</feature>
<keyword evidence="7" id="KW-0539">Nucleus</keyword>
<comment type="similarity">
    <text evidence="2">Belongs to the CWC25 family.</text>
</comment>
<dbReference type="OrthoDB" id="21123at2759"/>
<feature type="region of interest" description="Disordered" evidence="9">
    <location>
        <begin position="157"/>
        <end position="278"/>
    </location>
</feature>
<evidence type="ECO:0000256" key="1">
    <source>
        <dbReference type="ARBA" id="ARBA00004123"/>
    </source>
</evidence>
<evidence type="ECO:0000256" key="6">
    <source>
        <dbReference type="ARBA" id="ARBA00023187"/>
    </source>
</evidence>
<dbReference type="VEuPathDB" id="FungiDB:SJAG_03993"/>
<evidence type="ECO:0000313" key="12">
    <source>
        <dbReference type="JaponicusDB" id="SJAG_03993"/>
    </source>
</evidence>
<dbReference type="InterPro" id="IPR019339">
    <property type="entry name" value="CIR_N_dom"/>
</dbReference>
<evidence type="ECO:0000256" key="3">
    <source>
        <dbReference type="ARBA" id="ARBA00022664"/>
    </source>
</evidence>
<name>B6K5L7_SCHJY</name>
<dbReference type="GO" id="GO:0000974">
    <property type="term" value="C:Prp19 complex"/>
    <property type="evidence" value="ECO:0007669"/>
    <property type="project" value="EnsemblFungi"/>
</dbReference>
<keyword evidence="6" id="KW-0508">mRNA splicing</keyword>